<proteinExistence type="inferred from homology"/>
<evidence type="ECO:0000256" key="6">
    <source>
        <dbReference type="ARBA" id="ARBA00022917"/>
    </source>
</evidence>
<sequence length="792" mass="88513">MSKMTDYSDRTKVSRDFVRAIIAADIEAGKHGGSVVTRFPPEPNGFLHIGHAKAICLSFGAAHEHGGVTHLRFDDTNPETEDELYVRSIQEDVRWLGFDWGDHLYFASDYFERLYEYATELIEAGLAYVDNANEEEIREYRGTVTEPGRPTTSRERSVTENLDLFRRMRGGEFPDGAHVLRAKIDLESPNMLMRDPVLYRIRHADHYRTGGDWCIYPLYDFTHCLSDSIEGITHSLCTLEFDNNRELYDWILDHLDVPQPQPRQYEFARLNLEYTIVSKRMLLRLVEEGHVNGWDDPRMPTLAGMRRRGIPAAALRAFCDMIGVAKTENRVDFAKLEYAIRDELNPYAPRVMCVLRPLKLVVDNFPEGGLEELEAPYFPKDVGKEGSRLVPFTRELLIERDDFEEHPPKGFRRLVPGGEVRLRYGYVVRCADVVKDENGVITEVHCTYDPETKGGSTPDGRKVEGTIHWVSASHSVSAEVRLYDRLFSVPDPENVEDGEDFIVHLNPDSLTVLSDSRIEPNITSDPPNTTYQFERTGYFVHDSVDSSPDNLVFNRTVTLRDSWAKVRKAAEGEAAAHGAAKSRTAKGGMAEPRPAGSGSKPPVTHPRPEDPAAALRYDGLREAHRLATNEASVLAQDAGLFELFHEGLEYTVDHSGLAKWIVNEVPRVLEGRPVDTLPFGGLELARLLELVSKGEVSGRAARDVLVVLAEEGGDPDTVIEARGWGRVSDASTLEPVIARLIEANPAQAQGYRDGKTGLMGFFVGQVMKETDGAADPEVTQSLLRAALVGEGK</sequence>
<dbReference type="GO" id="GO:0005524">
    <property type="term" value="F:ATP binding"/>
    <property type="evidence" value="ECO:0007669"/>
    <property type="project" value="UniProtKB-KW"/>
</dbReference>
<dbReference type="SMART" id="SM00845">
    <property type="entry name" value="GatB_Yqey"/>
    <property type="match status" value="1"/>
</dbReference>
<comment type="catalytic activity">
    <reaction evidence="9">
        <text>L-glutamyl-tRNA(Gln) + L-glutamine + ATP + H2O = L-glutaminyl-tRNA(Gln) + L-glutamate + ADP + phosphate + H(+)</text>
        <dbReference type="Rhea" id="RHEA:17521"/>
        <dbReference type="Rhea" id="RHEA-COMP:9681"/>
        <dbReference type="Rhea" id="RHEA-COMP:9684"/>
        <dbReference type="ChEBI" id="CHEBI:15377"/>
        <dbReference type="ChEBI" id="CHEBI:15378"/>
        <dbReference type="ChEBI" id="CHEBI:29985"/>
        <dbReference type="ChEBI" id="CHEBI:30616"/>
        <dbReference type="ChEBI" id="CHEBI:43474"/>
        <dbReference type="ChEBI" id="CHEBI:58359"/>
        <dbReference type="ChEBI" id="CHEBI:78520"/>
        <dbReference type="ChEBI" id="CHEBI:78521"/>
        <dbReference type="ChEBI" id="CHEBI:456216"/>
    </reaction>
</comment>
<keyword evidence="6" id="KW-0648">Protein biosynthesis</keyword>
<dbReference type="InterPro" id="IPR020058">
    <property type="entry name" value="Glu/Gln-tRNA-synth_Ib_cat-dom"/>
</dbReference>
<dbReference type="PANTHER" id="PTHR43097:SF5">
    <property type="entry name" value="GLUTAMATE--TRNA LIGASE"/>
    <property type="match status" value="1"/>
</dbReference>
<keyword evidence="7" id="KW-0030">Aminoacyl-tRNA synthetase</keyword>
<dbReference type="AlphaFoldDB" id="A0A381PC70"/>
<dbReference type="FunFam" id="3.40.50.620:FF:000037">
    <property type="entry name" value="Glutamine--tRNA ligase cytoplasmic"/>
    <property type="match status" value="1"/>
</dbReference>
<dbReference type="InterPro" id="IPR050132">
    <property type="entry name" value="Gln/Glu-tRNA_Ligase"/>
</dbReference>
<dbReference type="SUPFAM" id="SSF89095">
    <property type="entry name" value="GatB/YqeY motif"/>
    <property type="match status" value="1"/>
</dbReference>
<dbReference type="NCBIfam" id="TIGR00440">
    <property type="entry name" value="glnS"/>
    <property type="match status" value="1"/>
</dbReference>
<gene>
    <name evidence="13" type="ORF">METZ01_LOCUS17436</name>
</gene>
<dbReference type="Pfam" id="PF20974">
    <property type="entry name" value="tRNA-synt_1c_C2"/>
    <property type="match status" value="1"/>
</dbReference>
<dbReference type="PRINTS" id="PR00987">
    <property type="entry name" value="TRNASYNTHGLU"/>
</dbReference>
<evidence type="ECO:0000256" key="5">
    <source>
        <dbReference type="ARBA" id="ARBA00022840"/>
    </source>
</evidence>
<dbReference type="Gene3D" id="3.40.50.620">
    <property type="entry name" value="HUPs"/>
    <property type="match status" value="1"/>
</dbReference>
<dbReference type="InterPro" id="IPR020056">
    <property type="entry name" value="Rbsml_bL25/Gln-tRNA_synth_N"/>
</dbReference>
<dbReference type="Pfam" id="PF02637">
    <property type="entry name" value="GatB_Yqey"/>
    <property type="match status" value="1"/>
</dbReference>
<dbReference type="EC" id="6.1.1.18" evidence="1"/>
<evidence type="ECO:0000313" key="13">
    <source>
        <dbReference type="EMBL" id="SUZ64582.1"/>
    </source>
</evidence>
<dbReference type="InterPro" id="IPR022861">
    <property type="entry name" value="Gln_tRNA_ligase_bac"/>
</dbReference>
<name>A0A381PC70_9ZZZZ</name>
<evidence type="ECO:0000256" key="2">
    <source>
        <dbReference type="ARBA" id="ARBA00022490"/>
    </source>
</evidence>
<keyword evidence="5" id="KW-0067">ATP-binding</keyword>
<dbReference type="InterPro" id="IPR000924">
    <property type="entry name" value="Glu/Gln-tRNA-synth"/>
</dbReference>
<evidence type="ECO:0000259" key="12">
    <source>
        <dbReference type="SMART" id="SM00845"/>
    </source>
</evidence>
<evidence type="ECO:0000256" key="10">
    <source>
        <dbReference type="ARBA" id="ARBA00048270"/>
    </source>
</evidence>
<dbReference type="InterPro" id="IPR003789">
    <property type="entry name" value="Asn/Gln_tRNA_amidoTrase-B-like"/>
</dbReference>
<keyword evidence="3" id="KW-0436">Ligase</keyword>
<evidence type="ECO:0000256" key="11">
    <source>
        <dbReference type="SAM" id="MobiDB-lite"/>
    </source>
</evidence>
<dbReference type="Gene3D" id="1.10.10.410">
    <property type="match status" value="1"/>
</dbReference>
<dbReference type="InterPro" id="IPR020059">
    <property type="entry name" value="Glu/Gln-tRNA-synth_Ib_codon-bd"/>
</dbReference>
<feature type="region of interest" description="Disordered" evidence="11">
    <location>
        <begin position="572"/>
        <end position="611"/>
    </location>
</feature>
<dbReference type="HAMAP" id="MF_00126">
    <property type="entry name" value="Gln_tRNA_synth"/>
    <property type="match status" value="1"/>
</dbReference>
<dbReference type="PANTHER" id="PTHR43097">
    <property type="entry name" value="GLUTAMINE-TRNA LIGASE"/>
    <property type="match status" value="1"/>
</dbReference>
<dbReference type="InterPro" id="IPR001412">
    <property type="entry name" value="aa-tRNA-synth_I_CS"/>
</dbReference>
<dbReference type="Pfam" id="PF03950">
    <property type="entry name" value="tRNA-synt_1c_C"/>
    <property type="match status" value="1"/>
</dbReference>
<dbReference type="GO" id="GO:0005829">
    <property type="term" value="C:cytosol"/>
    <property type="evidence" value="ECO:0007669"/>
    <property type="project" value="TreeGrafter"/>
</dbReference>
<evidence type="ECO:0000256" key="8">
    <source>
        <dbReference type="ARBA" id="ARBA00047380"/>
    </source>
</evidence>
<dbReference type="EMBL" id="UINC01000938">
    <property type="protein sequence ID" value="SUZ64582.1"/>
    <property type="molecule type" value="Genomic_DNA"/>
</dbReference>
<dbReference type="GO" id="GO:0006425">
    <property type="term" value="P:glutaminyl-tRNA aminoacylation"/>
    <property type="evidence" value="ECO:0007669"/>
    <property type="project" value="InterPro"/>
</dbReference>
<comment type="catalytic activity">
    <reaction evidence="8">
        <text>L-aspartyl-tRNA(Asn) + L-glutamine + ATP + H2O = L-asparaginyl-tRNA(Asn) + L-glutamate + ADP + phosphate + 2 H(+)</text>
        <dbReference type="Rhea" id="RHEA:14513"/>
        <dbReference type="Rhea" id="RHEA-COMP:9674"/>
        <dbReference type="Rhea" id="RHEA-COMP:9677"/>
        <dbReference type="ChEBI" id="CHEBI:15377"/>
        <dbReference type="ChEBI" id="CHEBI:15378"/>
        <dbReference type="ChEBI" id="CHEBI:29985"/>
        <dbReference type="ChEBI" id="CHEBI:30616"/>
        <dbReference type="ChEBI" id="CHEBI:43474"/>
        <dbReference type="ChEBI" id="CHEBI:58359"/>
        <dbReference type="ChEBI" id="CHEBI:78515"/>
        <dbReference type="ChEBI" id="CHEBI:78516"/>
        <dbReference type="ChEBI" id="CHEBI:456216"/>
    </reaction>
</comment>
<evidence type="ECO:0000256" key="7">
    <source>
        <dbReference type="ARBA" id="ARBA00023146"/>
    </source>
</evidence>
<dbReference type="GO" id="GO:0004819">
    <property type="term" value="F:glutamine-tRNA ligase activity"/>
    <property type="evidence" value="ECO:0007669"/>
    <property type="project" value="UniProtKB-EC"/>
</dbReference>
<reference evidence="13" key="1">
    <citation type="submission" date="2018-05" db="EMBL/GenBank/DDBJ databases">
        <authorList>
            <person name="Lanie J.A."/>
            <person name="Ng W.-L."/>
            <person name="Kazmierczak K.M."/>
            <person name="Andrzejewski T.M."/>
            <person name="Davidsen T.M."/>
            <person name="Wayne K.J."/>
            <person name="Tettelin H."/>
            <person name="Glass J.I."/>
            <person name="Rusch D."/>
            <person name="Podicherti R."/>
            <person name="Tsui H.-C.T."/>
            <person name="Winkler M.E."/>
        </authorList>
    </citation>
    <scope>NUCLEOTIDE SEQUENCE</scope>
</reference>
<organism evidence="13">
    <name type="scientific">marine metagenome</name>
    <dbReference type="NCBI Taxonomy" id="408172"/>
    <lineage>
        <taxon>unclassified sequences</taxon>
        <taxon>metagenomes</taxon>
        <taxon>ecological metagenomes</taxon>
    </lineage>
</organism>
<dbReference type="PROSITE" id="PS00178">
    <property type="entry name" value="AA_TRNA_LIGASE_I"/>
    <property type="match status" value="1"/>
</dbReference>
<accession>A0A381PC70</accession>
<evidence type="ECO:0000256" key="4">
    <source>
        <dbReference type="ARBA" id="ARBA00022741"/>
    </source>
</evidence>
<dbReference type="Gene3D" id="2.40.240.10">
    <property type="entry name" value="Ribosomal Protein L25, Chain P"/>
    <property type="match status" value="2"/>
</dbReference>
<keyword evidence="4" id="KW-0547">Nucleotide-binding</keyword>
<evidence type="ECO:0000256" key="1">
    <source>
        <dbReference type="ARBA" id="ARBA00012836"/>
    </source>
</evidence>
<keyword evidence="2" id="KW-0963">Cytoplasm</keyword>
<dbReference type="InterPro" id="IPR018027">
    <property type="entry name" value="Asn/Gln_amidotransferase"/>
</dbReference>
<dbReference type="InterPro" id="IPR023168">
    <property type="entry name" value="GatB_Yqey_C_2"/>
</dbReference>
<dbReference type="InterPro" id="IPR049437">
    <property type="entry name" value="tRNA-synt_1c_C2"/>
</dbReference>
<dbReference type="GO" id="GO:0016884">
    <property type="term" value="F:carbon-nitrogen ligase activity, with glutamine as amido-N-donor"/>
    <property type="evidence" value="ECO:0007669"/>
    <property type="project" value="InterPro"/>
</dbReference>
<dbReference type="SUPFAM" id="SSF50715">
    <property type="entry name" value="Ribosomal protein L25-like"/>
    <property type="match status" value="1"/>
</dbReference>
<dbReference type="Pfam" id="PF00749">
    <property type="entry name" value="tRNA-synt_1c"/>
    <property type="match status" value="1"/>
</dbReference>
<dbReference type="InterPro" id="IPR011035">
    <property type="entry name" value="Ribosomal_bL25/Gln-tRNA_synth"/>
</dbReference>
<comment type="catalytic activity">
    <reaction evidence="10">
        <text>tRNA(Gln) + L-glutamine + ATP = L-glutaminyl-tRNA(Gln) + AMP + diphosphate</text>
        <dbReference type="Rhea" id="RHEA:20121"/>
        <dbReference type="Rhea" id="RHEA-COMP:9662"/>
        <dbReference type="Rhea" id="RHEA-COMP:9681"/>
        <dbReference type="ChEBI" id="CHEBI:30616"/>
        <dbReference type="ChEBI" id="CHEBI:33019"/>
        <dbReference type="ChEBI" id="CHEBI:58359"/>
        <dbReference type="ChEBI" id="CHEBI:78442"/>
        <dbReference type="ChEBI" id="CHEBI:78521"/>
        <dbReference type="ChEBI" id="CHEBI:456215"/>
        <dbReference type="EC" id="6.1.1.18"/>
    </reaction>
</comment>
<dbReference type="NCBIfam" id="NF011291">
    <property type="entry name" value="PRK14703.1"/>
    <property type="match status" value="1"/>
</dbReference>
<feature type="domain" description="Asn/Gln amidotransferase" evidence="12">
    <location>
        <begin position="642"/>
        <end position="787"/>
    </location>
</feature>
<dbReference type="SUPFAM" id="SSF52374">
    <property type="entry name" value="Nucleotidylyl transferase"/>
    <property type="match status" value="1"/>
</dbReference>
<protein>
    <recommendedName>
        <fullName evidence="1">glutamine--tRNA ligase</fullName>
        <ecNumber evidence="1">6.1.1.18</ecNumber>
    </recommendedName>
</protein>
<evidence type="ECO:0000256" key="9">
    <source>
        <dbReference type="ARBA" id="ARBA00047913"/>
    </source>
</evidence>
<dbReference type="FunFam" id="1.10.10.410:FF:000001">
    <property type="entry name" value="Aspartyl/glutamyl-tRNA(Asn/Gln) amidotransferase subunit B"/>
    <property type="match status" value="1"/>
</dbReference>
<evidence type="ECO:0000256" key="3">
    <source>
        <dbReference type="ARBA" id="ARBA00022598"/>
    </source>
</evidence>
<dbReference type="InterPro" id="IPR014729">
    <property type="entry name" value="Rossmann-like_a/b/a_fold"/>
</dbReference>
<dbReference type="InterPro" id="IPR004514">
    <property type="entry name" value="Gln-tRNA-synth"/>
</dbReference>